<dbReference type="OrthoDB" id="197187at2"/>
<name>A0A411X133_9BURK</name>
<dbReference type="CDD" id="cd14744">
    <property type="entry name" value="PAAR_CT_2"/>
    <property type="match status" value="1"/>
</dbReference>
<protein>
    <submittedName>
        <fullName evidence="2">PAAR domain-containing protein</fullName>
    </submittedName>
</protein>
<dbReference type="EMBL" id="BMWV01000024">
    <property type="protein sequence ID" value="GGY68543.1"/>
    <property type="molecule type" value="Genomic_DNA"/>
</dbReference>
<dbReference type="RefSeq" id="WP_131146818.1">
    <property type="nucleotide sequence ID" value="NZ_BMWV01000024.1"/>
</dbReference>
<keyword evidence="3" id="KW-1185">Reference proteome</keyword>
<evidence type="ECO:0000313" key="1">
    <source>
        <dbReference type="EMBL" id="GGY68543.1"/>
    </source>
</evidence>
<dbReference type="InterPro" id="IPR008727">
    <property type="entry name" value="PAAR_motif"/>
</dbReference>
<dbReference type="Proteomes" id="UP000628442">
    <property type="component" value="Unassembled WGS sequence"/>
</dbReference>
<dbReference type="Pfam" id="PF05488">
    <property type="entry name" value="PAAR_motif"/>
    <property type="match status" value="1"/>
</dbReference>
<dbReference type="EMBL" id="CP036401">
    <property type="protein sequence ID" value="QBI02707.1"/>
    <property type="molecule type" value="Genomic_DNA"/>
</dbReference>
<dbReference type="Proteomes" id="UP000292307">
    <property type="component" value="Chromosome"/>
</dbReference>
<evidence type="ECO:0000313" key="4">
    <source>
        <dbReference type="Proteomes" id="UP000628442"/>
    </source>
</evidence>
<sequence>MAGPVIRLGDKTTHGGVVIGASGVSDTGGIGIARVGDLTVCPIPGHGTPPIVSGDQTCIVDGKAVARHGDRTACGASLIAGQQNTIDQV</sequence>
<reference evidence="1" key="3">
    <citation type="submission" date="2022-12" db="EMBL/GenBank/DDBJ databases">
        <authorList>
            <person name="Sun Q."/>
            <person name="Kim S."/>
        </authorList>
    </citation>
    <scope>NUCLEOTIDE SEQUENCE</scope>
    <source>
        <strain evidence="1">KCTC 12343</strain>
    </source>
</reference>
<evidence type="ECO:0000313" key="3">
    <source>
        <dbReference type="Proteomes" id="UP000292307"/>
    </source>
</evidence>
<organism evidence="1 4">
    <name type="scientific">Pseudoduganella albidiflava</name>
    <dbReference type="NCBI Taxonomy" id="321983"/>
    <lineage>
        <taxon>Bacteria</taxon>
        <taxon>Pseudomonadati</taxon>
        <taxon>Pseudomonadota</taxon>
        <taxon>Betaproteobacteria</taxon>
        <taxon>Burkholderiales</taxon>
        <taxon>Oxalobacteraceae</taxon>
        <taxon>Telluria group</taxon>
        <taxon>Pseudoduganella</taxon>
    </lineage>
</organism>
<accession>A0A411X133</accession>
<evidence type="ECO:0000313" key="2">
    <source>
        <dbReference type="EMBL" id="QBI02707.1"/>
    </source>
</evidence>
<reference evidence="2 3" key="2">
    <citation type="submission" date="2019-02" db="EMBL/GenBank/DDBJ databases">
        <title>Draft Genome Sequences of Six Type Strains of the Genus Massilia.</title>
        <authorList>
            <person name="Miess H."/>
            <person name="Frediansyhah A."/>
            <person name="Gross H."/>
        </authorList>
    </citation>
    <scope>NUCLEOTIDE SEQUENCE [LARGE SCALE GENOMIC DNA]</scope>
    <source>
        <strain evidence="2 3">DSM 17472</strain>
    </source>
</reference>
<dbReference type="Gene3D" id="2.60.200.60">
    <property type="match status" value="1"/>
</dbReference>
<proteinExistence type="predicted"/>
<reference evidence="1" key="1">
    <citation type="journal article" date="2014" name="Int. J. Syst. Evol. Microbiol.">
        <title>Complete genome sequence of Corynebacterium casei LMG S-19264T (=DSM 44701T), isolated from a smear-ripened cheese.</title>
        <authorList>
            <consortium name="US DOE Joint Genome Institute (JGI-PGF)"/>
            <person name="Walter F."/>
            <person name="Albersmeier A."/>
            <person name="Kalinowski J."/>
            <person name="Ruckert C."/>
        </authorList>
    </citation>
    <scope>NUCLEOTIDE SEQUENCE</scope>
    <source>
        <strain evidence="1">KCTC 12343</strain>
    </source>
</reference>
<gene>
    <name evidence="2" type="ORF">EYF70_19035</name>
    <name evidence="1" type="ORF">GCM10007387_58290</name>
</gene>
<dbReference type="AlphaFoldDB" id="A0A411X133"/>